<reference evidence="2" key="1">
    <citation type="journal article" date="2023" name="Nat. Plants">
        <title>Single-cell RNA sequencing provides a high-resolution roadmap for understanding the multicellular compartmentation of specialized metabolism.</title>
        <authorList>
            <person name="Sun S."/>
            <person name="Shen X."/>
            <person name="Li Y."/>
            <person name="Li Y."/>
            <person name="Wang S."/>
            <person name="Li R."/>
            <person name="Zhang H."/>
            <person name="Shen G."/>
            <person name="Guo B."/>
            <person name="Wei J."/>
            <person name="Xu J."/>
            <person name="St-Pierre B."/>
            <person name="Chen S."/>
            <person name="Sun C."/>
        </authorList>
    </citation>
    <scope>NUCLEOTIDE SEQUENCE [LARGE SCALE GENOMIC DNA]</scope>
</reference>
<proteinExistence type="predicted"/>
<gene>
    <name evidence="1" type="ORF">M9H77_26753</name>
</gene>
<accession>A0ACC0AC42</accession>
<dbReference type="Proteomes" id="UP001060085">
    <property type="component" value="Linkage Group LG06"/>
</dbReference>
<sequence>MKKERLPTSHQDRIKDKGMNMEKELGNFLKDFPISLSLIPSFMCYEVSLMGLKLVLESYLSHVSIYGDLCVISFGGGLFLVVSYASTCLSSHAFLEDSLLHNGSIFDPSCHDFGVMNNASIESIVVSFGFDAHALSLEGKIKMEFIELLHFENYEANDVKHKKFGKTPKALKSKLERFEGQERASKLFSMCSISKDHSREQIEGENGKTIEEEYPIIDCSPAPTVADRLLSA</sequence>
<organism evidence="1 2">
    <name type="scientific">Catharanthus roseus</name>
    <name type="common">Madagascar periwinkle</name>
    <name type="synonym">Vinca rosea</name>
    <dbReference type="NCBI Taxonomy" id="4058"/>
    <lineage>
        <taxon>Eukaryota</taxon>
        <taxon>Viridiplantae</taxon>
        <taxon>Streptophyta</taxon>
        <taxon>Embryophyta</taxon>
        <taxon>Tracheophyta</taxon>
        <taxon>Spermatophyta</taxon>
        <taxon>Magnoliopsida</taxon>
        <taxon>eudicotyledons</taxon>
        <taxon>Gunneridae</taxon>
        <taxon>Pentapetalae</taxon>
        <taxon>asterids</taxon>
        <taxon>lamiids</taxon>
        <taxon>Gentianales</taxon>
        <taxon>Apocynaceae</taxon>
        <taxon>Rauvolfioideae</taxon>
        <taxon>Vinceae</taxon>
        <taxon>Catharanthinae</taxon>
        <taxon>Catharanthus</taxon>
    </lineage>
</organism>
<comment type="caution">
    <text evidence="1">The sequence shown here is derived from an EMBL/GenBank/DDBJ whole genome shotgun (WGS) entry which is preliminary data.</text>
</comment>
<keyword evidence="2" id="KW-1185">Reference proteome</keyword>
<evidence type="ECO:0000313" key="2">
    <source>
        <dbReference type="Proteomes" id="UP001060085"/>
    </source>
</evidence>
<protein>
    <submittedName>
        <fullName evidence="1">Uncharacterized protein</fullName>
    </submittedName>
</protein>
<dbReference type="EMBL" id="CM044706">
    <property type="protein sequence ID" value="KAI5657960.1"/>
    <property type="molecule type" value="Genomic_DNA"/>
</dbReference>
<evidence type="ECO:0000313" key="1">
    <source>
        <dbReference type="EMBL" id="KAI5657960.1"/>
    </source>
</evidence>
<name>A0ACC0AC42_CATRO</name>